<dbReference type="Proteomes" id="UP000636709">
    <property type="component" value="Unassembled WGS sequence"/>
</dbReference>
<proteinExistence type="predicted"/>
<keyword evidence="2" id="KW-1185">Reference proteome</keyword>
<dbReference type="EMBL" id="JACEFO010001669">
    <property type="protein sequence ID" value="KAF8723106.1"/>
    <property type="molecule type" value="Genomic_DNA"/>
</dbReference>
<organism evidence="1 2">
    <name type="scientific">Digitaria exilis</name>
    <dbReference type="NCBI Taxonomy" id="1010633"/>
    <lineage>
        <taxon>Eukaryota</taxon>
        <taxon>Viridiplantae</taxon>
        <taxon>Streptophyta</taxon>
        <taxon>Embryophyta</taxon>
        <taxon>Tracheophyta</taxon>
        <taxon>Spermatophyta</taxon>
        <taxon>Magnoliopsida</taxon>
        <taxon>Liliopsida</taxon>
        <taxon>Poales</taxon>
        <taxon>Poaceae</taxon>
        <taxon>PACMAD clade</taxon>
        <taxon>Panicoideae</taxon>
        <taxon>Panicodae</taxon>
        <taxon>Paniceae</taxon>
        <taxon>Anthephorinae</taxon>
        <taxon>Digitaria</taxon>
    </lineage>
</organism>
<reference evidence="1" key="1">
    <citation type="submission" date="2020-07" db="EMBL/GenBank/DDBJ databases">
        <title>Genome sequence and genetic diversity analysis of an under-domesticated orphan crop, white fonio (Digitaria exilis).</title>
        <authorList>
            <person name="Bennetzen J.L."/>
            <person name="Chen S."/>
            <person name="Ma X."/>
            <person name="Wang X."/>
            <person name="Yssel A.E.J."/>
            <person name="Chaluvadi S.R."/>
            <person name="Johnson M."/>
            <person name="Gangashetty P."/>
            <person name="Hamidou F."/>
            <person name="Sanogo M.D."/>
            <person name="Zwaenepoel A."/>
            <person name="Wallace J."/>
            <person name="Van De Peer Y."/>
            <person name="Van Deynze A."/>
        </authorList>
    </citation>
    <scope>NUCLEOTIDE SEQUENCE</scope>
    <source>
        <tissue evidence="1">Leaves</tissue>
    </source>
</reference>
<protein>
    <submittedName>
        <fullName evidence="1">Uncharacterized protein</fullName>
    </submittedName>
</protein>
<evidence type="ECO:0000313" key="1">
    <source>
        <dbReference type="EMBL" id="KAF8723106.1"/>
    </source>
</evidence>
<gene>
    <name evidence="1" type="ORF">HU200_022261</name>
</gene>
<accession>A0A835KAD1</accession>
<evidence type="ECO:0000313" key="2">
    <source>
        <dbReference type="Proteomes" id="UP000636709"/>
    </source>
</evidence>
<dbReference type="AlphaFoldDB" id="A0A835KAD1"/>
<name>A0A835KAD1_9POAL</name>
<comment type="caution">
    <text evidence="1">The sequence shown here is derived from an EMBL/GenBank/DDBJ whole genome shotgun (WGS) entry which is preliminary data.</text>
</comment>
<sequence>MASPHSHKASVPSVCSQFRGQNLRRLFSVSCDPNAYESLAAPVPGIKLSVKIEAPAQAKEASAAVPSEVPCFAAGNTTDVDWTTSSEIMPTKRLKAAYGGDGKAEAEHEAEAQSVAEAAIRQLEIN</sequence>